<name>A0ACC0GFS7_9ERIC</name>
<dbReference type="Proteomes" id="UP001060215">
    <property type="component" value="Chromosome 8"/>
</dbReference>
<organism evidence="1 2">
    <name type="scientific">Camellia lanceoleosa</name>
    <dbReference type="NCBI Taxonomy" id="1840588"/>
    <lineage>
        <taxon>Eukaryota</taxon>
        <taxon>Viridiplantae</taxon>
        <taxon>Streptophyta</taxon>
        <taxon>Embryophyta</taxon>
        <taxon>Tracheophyta</taxon>
        <taxon>Spermatophyta</taxon>
        <taxon>Magnoliopsida</taxon>
        <taxon>eudicotyledons</taxon>
        <taxon>Gunneridae</taxon>
        <taxon>Pentapetalae</taxon>
        <taxon>asterids</taxon>
        <taxon>Ericales</taxon>
        <taxon>Theaceae</taxon>
        <taxon>Camellia</taxon>
    </lineage>
</organism>
<proteinExistence type="predicted"/>
<comment type="caution">
    <text evidence="1">The sequence shown here is derived from an EMBL/GenBank/DDBJ whole genome shotgun (WGS) entry which is preliminary data.</text>
</comment>
<sequence length="147" mass="16989">MEDWTTKYLLQKLNGLVNEIEAGEQPLLVKVADLSSKFEELKKSLEQQSTSTAEASNASALSEDKLYELHNFLMMRQRQRQIQIQSDKKMTTAIEYASFYNFAAGVNIIIGQLRQERGQTNQANWCEWETEAFWYSNGRRNQGSWAP</sequence>
<evidence type="ECO:0000313" key="1">
    <source>
        <dbReference type="EMBL" id="KAI7999804.1"/>
    </source>
</evidence>
<evidence type="ECO:0000313" key="2">
    <source>
        <dbReference type="Proteomes" id="UP001060215"/>
    </source>
</evidence>
<keyword evidence="2" id="KW-1185">Reference proteome</keyword>
<reference evidence="1 2" key="1">
    <citation type="journal article" date="2022" name="Plant J.">
        <title>Chromosome-level genome of Camellia lanceoleosa provides a valuable resource for understanding genome evolution and self-incompatibility.</title>
        <authorList>
            <person name="Gong W."/>
            <person name="Xiao S."/>
            <person name="Wang L."/>
            <person name="Liao Z."/>
            <person name="Chang Y."/>
            <person name="Mo W."/>
            <person name="Hu G."/>
            <person name="Li W."/>
            <person name="Zhao G."/>
            <person name="Zhu H."/>
            <person name="Hu X."/>
            <person name="Ji K."/>
            <person name="Xiang X."/>
            <person name="Song Q."/>
            <person name="Yuan D."/>
            <person name="Jin S."/>
            <person name="Zhang L."/>
        </authorList>
    </citation>
    <scope>NUCLEOTIDE SEQUENCE [LARGE SCALE GENOMIC DNA]</scope>
    <source>
        <strain evidence="1">SQ_2022a</strain>
    </source>
</reference>
<accession>A0ACC0GFS7</accession>
<dbReference type="EMBL" id="CM045765">
    <property type="protein sequence ID" value="KAI7999804.1"/>
    <property type="molecule type" value="Genomic_DNA"/>
</dbReference>
<protein>
    <submittedName>
        <fullName evidence="1">Uncharacterized protein</fullName>
    </submittedName>
</protein>
<gene>
    <name evidence="1" type="ORF">LOK49_LG09G00552</name>
</gene>